<evidence type="ECO:0000313" key="3">
    <source>
        <dbReference type="Proteomes" id="UP000239007"/>
    </source>
</evidence>
<dbReference type="Proteomes" id="UP000239007">
    <property type="component" value="Unassembled WGS sequence"/>
</dbReference>
<comment type="caution">
    <text evidence="2">The sequence shown here is derived from an EMBL/GenBank/DDBJ whole genome shotgun (WGS) entry which is preliminary data.</text>
</comment>
<evidence type="ECO:0000256" key="1">
    <source>
        <dbReference type="SAM" id="Phobius"/>
    </source>
</evidence>
<organism evidence="2 3">
    <name type="scientific">Psychrosphaera saromensis</name>
    <dbReference type="NCBI Taxonomy" id="716813"/>
    <lineage>
        <taxon>Bacteria</taxon>
        <taxon>Pseudomonadati</taxon>
        <taxon>Pseudomonadota</taxon>
        <taxon>Gammaproteobacteria</taxon>
        <taxon>Alteromonadales</taxon>
        <taxon>Pseudoalteromonadaceae</taxon>
        <taxon>Psychrosphaera</taxon>
    </lineage>
</organism>
<keyword evidence="1" id="KW-0812">Transmembrane</keyword>
<proteinExistence type="predicted"/>
<evidence type="ECO:0000313" key="2">
    <source>
        <dbReference type="EMBL" id="PQJ53409.1"/>
    </source>
</evidence>
<keyword evidence="1" id="KW-1133">Transmembrane helix</keyword>
<sequence length="163" mass="19443">MNELIASYRISVRPYSKVKYIQHAVLICWYCLAVYFWPYFIPLVIKSTLIVSTLLFSLLCFYPPNIIYQKLRLQNLKDLKLKAQILKGQEEVFQLSELGQIYWVKSARSGQLLATSYFWPFCFYLRIINPISQKRYWKVIFVDQVSEGSARRLRRIIKRIKST</sequence>
<feature type="transmembrane region" description="Helical" evidence="1">
    <location>
        <begin position="43"/>
        <end position="62"/>
    </location>
</feature>
<protein>
    <submittedName>
        <fullName evidence="2">Uncharacterized protein</fullName>
    </submittedName>
</protein>
<keyword evidence="1" id="KW-0472">Membrane</keyword>
<name>A0A2S7UUJ4_9GAMM</name>
<feature type="transmembrane region" description="Helical" evidence="1">
    <location>
        <begin position="20"/>
        <end position="37"/>
    </location>
</feature>
<keyword evidence="3" id="KW-1185">Reference proteome</keyword>
<gene>
    <name evidence="2" type="ORF">BTO11_06795</name>
</gene>
<reference evidence="2 3" key="1">
    <citation type="submission" date="2016-12" db="EMBL/GenBank/DDBJ databases">
        <title>Diversity of luminous bacteria.</title>
        <authorList>
            <person name="Yoshizawa S."/>
            <person name="Kogure K."/>
        </authorList>
    </citation>
    <scope>NUCLEOTIDE SEQUENCE [LARGE SCALE GENOMIC DNA]</scope>
    <source>
        <strain evidence="2 3">SA4-48</strain>
    </source>
</reference>
<dbReference type="AlphaFoldDB" id="A0A2S7UUJ4"/>
<accession>A0A2S7UUJ4</accession>
<dbReference type="EMBL" id="MSCH01000003">
    <property type="protein sequence ID" value="PQJ53409.1"/>
    <property type="molecule type" value="Genomic_DNA"/>
</dbReference>